<gene>
    <name evidence="1" type="ORF">GLOINDRAFT_14565</name>
</gene>
<evidence type="ECO:0000313" key="1">
    <source>
        <dbReference type="EMBL" id="ESA24277.1"/>
    </source>
</evidence>
<dbReference type="VEuPathDB" id="FungiDB:RhiirFUN_023962"/>
<dbReference type="HOGENOM" id="CLU_2832431_0_0_1"/>
<name>U9UX17_RHIID</name>
<reference evidence="1" key="1">
    <citation type="submission" date="2013-07" db="EMBL/GenBank/DDBJ databases">
        <title>The genome of an arbuscular mycorrhizal fungus provides insights into the evolution of the oldest plant symbiosis.</title>
        <authorList>
            <consortium name="DOE Joint Genome Institute"/>
            <person name="Tisserant E."/>
            <person name="Malbreil M."/>
            <person name="Kuo A."/>
            <person name="Kohler A."/>
            <person name="Symeonidi A."/>
            <person name="Balestrini R."/>
            <person name="Charron P."/>
            <person name="Duensing N."/>
            <person name="Frei-dit-Frey N."/>
            <person name="Gianinazzi-Pearson V."/>
            <person name="Gilbert B."/>
            <person name="Handa Y."/>
            <person name="Hijri M."/>
            <person name="Kaul R."/>
            <person name="Kawaguchi M."/>
            <person name="Krajinski F."/>
            <person name="Lammers P."/>
            <person name="Lapierre D."/>
            <person name="Masclaux F.G."/>
            <person name="Murat C."/>
            <person name="Morin E."/>
            <person name="Ndikumana S."/>
            <person name="Pagni M."/>
            <person name="Petitpierre D."/>
            <person name="Requena N."/>
            <person name="Rosikiewicz P."/>
            <person name="Riley R."/>
            <person name="Saito K."/>
            <person name="San Clemente H."/>
            <person name="Shapiro H."/>
            <person name="van Tuinen D."/>
            <person name="Becard G."/>
            <person name="Bonfante P."/>
            <person name="Paszkowski U."/>
            <person name="Shachar-Hill Y."/>
            <person name="Young J.P."/>
            <person name="Sanders I.R."/>
            <person name="Henrissat B."/>
            <person name="Rensing S.A."/>
            <person name="Grigoriev I.V."/>
            <person name="Corradi N."/>
            <person name="Roux C."/>
            <person name="Martin F."/>
        </authorList>
    </citation>
    <scope>NUCLEOTIDE SEQUENCE</scope>
    <source>
        <strain evidence="1">DAOM 197198</strain>
    </source>
</reference>
<dbReference type="EMBL" id="KI274060">
    <property type="protein sequence ID" value="ESA24277.1"/>
    <property type="molecule type" value="Genomic_DNA"/>
</dbReference>
<sequence>MGADGLQGILDKLVLVQADYFVSCPKFRGRYQPKFTKKVREARKKEIKKKINSFWDRQCSGSVSVG</sequence>
<proteinExistence type="predicted"/>
<organism evidence="1">
    <name type="scientific">Rhizophagus irregularis (strain DAOM 181602 / DAOM 197198 / MUCL 43194)</name>
    <name type="common">Arbuscular mycorrhizal fungus</name>
    <name type="synonym">Glomus intraradices</name>
    <dbReference type="NCBI Taxonomy" id="747089"/>
    <lineage>
        <taxon>Eukaryota</taxon>
        <taxon>Fungi</taxon>
        <taxon>Fungi incertae sedis</taxon>
        <taxon>Mucoromycota</taxon>
        <taxon>Glomeromycotina</taxon>
        <taxon>Glomeromycetes</taxon>
        <taxon>Glomerales</taxon>
        <taxon>Glomeraceae</taxon>
        <taxon>Rhizophagus</taxon>
    </lineage>
</organism>
<protein>
    <submittedName>
        <fullName evidence="1">Uncharacterized protein</fullName>
    </submittedName>
</protein>
<dbReference type="AlphaFoldDB" id="U9UX17"/>
<accession>U9UX17</accession>